<protein>
    <submittedName>
        <fullName evidence="2">Uncharacterized protein</fullName>
    </submittedName>
</protein>
<accession>A0A835CN96</accession>
<reference evidence="2 3" key="1">
    <citation type="submission" date="2020-08" db="EMBL/GenBank/DDBJ databases">
        <title>Aphidius gifuensis genome sequencing and assembly.</title>
        <authorList>
            <person name="Du Z."/>
        </authorList>
    </citation>
    <scope>NUCLEOTIDE SEQUENCE [LARGE SCALE GENOMIC DNA]</scope>
    <source>
        <strain evidence="2">YNYX2018</strain>
        <tissue evidence="2">Adults</tissue>
    </source>
</reference>
<keyword evidence="1" id="KW-0812">Transmembrane</keyword>
<proteinExistence type="predicted"/>
<keyword evidence="1" id="KW-0472">Membrane</keyword>
<name>A0A835CN96_APHGI</name>
<keyword evidence="3" id="KW-1185">Reference proteome</keyword>
<dbReference type="OrthoDB" id="6341359at2759"/>
<gene>
    <name evidence="2" type="ORF">HCN44_000404</name>
</gene>
<dbReference type="Proteomes" id="UP000639338">
    <property type="component" value="Unassembled WGS sequence"/>
</dbReference>
<evidence type="ECO:0000313" key="2">
    <source>
        <dbReference type="EMBL" id="KAF7990599.1"/>
    </source>
</evidence>
<keyword evidence="1" id="KW-1133">Transmembrane helix</keyword>
<evidence type="ECO:0000313" key="3">
    <source>
        <dbReference type="Proteomes" id="UP000639338"/>
    </source>
</evidence>
<sequence>MTSANFPLMMLINDTDCGICGMMGPPPDSILYIPPPPIPLFLQYGSEIVGEGIQPSRLNKSLCRHRCDWKVDGVQYVEMPQQGTLFDDTWLLILVMSCLCIIVISVLLATLLLRCKFRSSQKGGAISLPATTISQPKNNRIQSEAVLYPCTADSLQDSRIMWATLTPRGTTRHYLEDHTYETIGNNVMTPKRTYPAPGPIENIYIEPPIVSQIPTTPKDDIAFDNTGFIDYEEPLSMQAEYFQLNDVLEPIDSDIYGLHRETTFRPHVSSPTRIEHPNLPPLNLYPHNTRSIRKVSGMQQISVDPMLGSSHSTTTYTPNI</sequence>
<evidence type="ECO:0000256" key="1">
    <source>
        <dbReference type="SAM" id="Phobius"/>
    </source>
</evidence>
<feature type="transmembrane region" description="Helical" evidence="1">
    <location>
        <begin position="89"/>
        <end position="113"/>
    </location>
</feature>
<dbReference type="EMBL" id="JACMRX010000004">
    <property type="protein sequence ID" value="KAF7990599.1"/>
    <property type="molecule type" value="Genomic_DNA"/>
</dbReference>
<comment type="caution">
    <text evidence="2">The sequence shown here is derived from an EMBL/GenBank/DDBJ whole genome shotgun (WGS) entry which is preliminary data.</text>
</comment>
<organism evidence="2 3">
    <name type="scientific">Aphidius gifuensis</name>
    <name type="common">Parasitoid wasp</name>
    <dbReference type="NCBI Taxonomy" id="684658"/>
    <lineage>
        <taxon>Eukaryota</taxon>
        <taxon>Metazoa</taxon>
        <taxon>Ecdysozoa</taxon>
        <taxon>Arthropoda</taxon>
        <taxon>Hexapoda</taxon>
        <taxon>Insecta</taxon>
        <taxon>Pterygota</taxon>
        <taxon>Neoptera</taxon>
        <taxon>Endopterygota</taxon>
        <taxon>Hymenoptera</taxon>
        <taxon>Apocrita</taxon>
        <taxon>Ichneumonoidea</taxon>
        <taxon>Braconidae</taxon>
        <taxon>Aphidiinae</taxon>
        <taxon>Aphidius</taxon>
    </lineage>
</organism>
<dbReference type="AlphaFoldDB" id="A0A835CN96"/>